<accession>A0AAW7V1Z6</accession>
<organism evidence="1 2">
    <name type="scientific">Escherichia coli</name>
    <dbReference type="NCBI Taxonomy" id="562"/>
    <lineage>
        <taxon>Bacteria</taxon>
        <taxon>Pseudomonadati</taxon>
        <taxon>Pseudomonadota</taxon>
        <taxon>Gammaproteobacteria</taxon>
        <taxon>Enterobacterales</taxon>
        <taxon>Enterobacteriaceae</taxon>
        <taxon>Escherichia</taxon>
    </lineage>
</organism>
<reference evidence="1" key="1">
    <citation type="submission" date="2023-07" db="EMBL/GenBank/DDBJ databases">
        <title>High risk of intestinal colonization with ESBL-producing Escherichia coli among soldiers of military contingents in specific geographic regions.</title>
        <authorList>
            <person name="Literacka E."/>
        </authorList>
    </citation>
    <scope>NUCLEOTIDE SEQUENCE</scope>
    <source>
        <strain evidence="1">66</strain>
    </source>
</reference>
<name>A0AAW7V1Z6_ECOLX</name>
<comment type="caution">
    <text evidence="1">The sequence shown here is derived from an EMBL/GenBank/DDBJ whole genome shotgun (WGS) entry which is preliminary data.</text>
</comment>
<dbReference type="EMBL" id="JAUKXU010000022">
    <property type="protein sequence ID" value="MDO2576564.1"/>
    <property type="molecule type" value="Genomic_DNA"/>
</dbReference>
<sequence length="282" mass="32868">MNNILGSSINMPCTLFETITLFDDFSADDMQYGDMEEQDFLSLGLSDISAKVDPYRLIKYHFPGPNSTYGAFSVPTSGTKISQSECIDILFAEMKDLAKMFSFFGQYKTLIQDLIDHFRYGNGNSFHSQELNLSFHERINKYDYNSPICVIKECIENDISSTPTIGYRPLLLQKIKTELLSSRLNKFNDFKDNFNGLGISIHDISAQKISLLNFQKYPMGWSATIHFIAQDHFGLDVTDIKNKIYNKYRFFRIWFFLQRHKDFAFKPFFTNFNTIERIENYL</sequence>
<dbReference type="InterPro" id="IPR017483">
    <property type="entry name" value="CHP03034"/>
</dbReference>
<dbReference type="RefSeq" id="WP_001059673.1">
    <property type="nucleotide sequence ID" value="NZ_AP022087.1"/>
</dbReference>
<proteinExistence type="predicted"/>
<dbReference type="Proteomes" id="UP001173661">
    <property type="component" value="Unassembled WGS sequence"/>
</dbReference>
<dbReference type="Pfam" id="PF11692">
    <property type="entry name" value="DUF3289"/>
    <property type="match status" value="1"/>
</dbReference>
<protein>
    <submittedName>
        <fullName evidence="1">DUF3289 family protein</fullName>
    </submittedName>
</protein>
<gene>
    <name evidence="1" type="ORF">Q2V20_20890</name>
</gene>
<dbReference type="NCBIfam" id="TIGR03034">
    <property type="entry name" value="YPO3983 family protein"/>
    <property type="match status" value="1"/>
</dbReference>
<evidence type="ECO:0000313" key="1">
    <source>
        <dbReference type="EMBL" id="MDO2576564.1"/>
    </source>
</evidence>
<dbReference type="AlphaFoldDB" id="A0AAW7V1Z6"/>
<evidence type="ECO:0000313" key="2">
    <source>
        <dbReference type="Proteomes" id="UP001173661"/>
    </source>
</evidence>